<name>A0AA40CEU3_9PEZI</name>
<dbReference type="Pfam" id="PF10615">
    <property type="entry name" value="DUF2470"/>
    <property type="match status" value="1"/>
</dbReference>
<gene>
    <name evidence="2" type="ORF">B0T17DRAFT_19390</name>
</gene>
<comment type="caution">
    <text evidence="2">The sequence shown here is derived from an EMBL/GenBank/DDBJ whole genome shotgun (WGS) entry which is preliminary data.</text>
</comment>
<sequence>MNKDHATDLQHMLQHFNGLSAAAASANPQLVDMDLSSLTVTTGSTTTHTIPINPPMATWNDRRQALIDMTMAARAALGIVTPSDDHHPAPTPTPTPNYHYVPPSGADWPVLGGVLLYFACYALAHTGCFDDGTVLAGALETYAGVAAESLRWVVDRMLVPVVGVHAAEMWWFRRTRLAPAGVAMTSRVGLMWQVSCFAEGFRSFGRWDGMVEGLKGGKGE</sequence>
<feature type="domain" description="DUF2470" evidence="1">
    <location>
        <begin position="1"/>
        <end position="69"/>
    </location>
</feature>
<dbReference type="PANTHER" id="PTHR37783:SF1">
    <property type="entry name" value="MEMBRANE PROTEIN, PUTATIVE (AFU_ORTHOLOGUE AFUA_1G04315)-RELATED"/>
    <property type="match status" value="1"/>
</dbReference>
<evidence type="ECO:0000259" key="1">
    <source>
        <dbReference type="Pfam" id="PF10615"/>
    </source>
</evidence>
<evidence type="ECO:0000313" key="3">
    <source>
        <dbReference type="Proteomes" id="UP001174934"/>
    </source>
</evidence>
<dbReference type="PANTHER" id="PTHR37783">
    <property type="entry name" value="MEMBRANE PROTEIN, PUTATIVE (AFU_ORTHOLOGUE AFUA_1G04315)-RELATED"/>
    <property type="match status" value="1"/>
</dbReference>
<dbReference type="InterPro" id="IPR019595">
    <property type="entry name" value="DUF2470"/>
</dbReference>
<dbReference type="AlphaFoldDB" id="A0AA40CEU3"/>
<keyword evidence="3" id="KW-1185">Reference proteome</keyword>
<dbReference type="EMBL" id="JAULSR010000001">
    <property type="protein sequence ID" value="KAK0634834.1"/>
    <property type="molecule type" value="Genomic_DNA"/>
</dbReference>
<evidence type="ECO:0000313" key="2">
    <source>
        <dbReference type="EMBL" id="KAK0634834.1"/>
    </source>
</evidence>
<dbReference type="Proteomes" id="UP001174934">
    <property type="component" value="Unassembled WGS sequence"/>
</dbReference>
<accession>A0AA40CEU3</accession>
<protein>
    <recommendedName>
        <fullName evidence="1">DUF2470 domain-containing protein</fullName>
    </recommendedName>
</protein>
<dbReference type="Gene3D" id="3.20.180.10">
    <property type="entry name" value="PNP-oxidase-like"/>
    <property type="match status" value="1"/>
</dbReference>
<reference evidence="2" key="1">
    <citation type="submission" date="2023-06" db="EMBL/GenBank/DDBJ databases">
        <title>Genome-scale phylogeny and comparative genomics of the fungal order Sordariales.</title>
        <authorList>
            <consortium name="Lawrence Berkeley National Laboratory"/>
            <person name="Hensen N."/>
            <person name="Bonometti L."/>
            <person name="Westerberg I."/>
            <person name="Brannstrom I.O."/>
            <person name="Guillou S."/>
            <person name="Cros-Aarteil S."/>
            <person name="Calhoun S."/>
            <person name="Haridas S."/>
            <person name="Kuo A."/>
            <person name="Mondo S."/>
            <person name="Pangilinan J."/>
            <person name="Riley R."/>
            <person name="LaButti K."/>
            <person name="Andreopoulos B."/>
            <person name="Lipzen A."/>
            <person name="Chen C."/>
            <person name="Yanf M."/>
            <person name="Daum C."/>
            <person name="Ng V."/>
            <person name="Clum A."/>
            <person name="Steindorff A."/>
            <person name="Ohm R."/>
            <person name="Martin F."/>
            <person name="Silar P."/>
            <person name="Natvig D."/>
            <person name="Lalanne C."/>
            <person name="Gautier V."/>
            <person name="Ament-velasquez S.L."/>
            <person name="Kruys A."/>
            <person name="Hutchinson M.I."/>
            <person name="Powell A.J."/>
            <person name="Barry K."/>
            <person name="Miller A.N."/>
            <person name="Grigoriev I.V."/>
            <person name="Debuchy R."/>
            <person name="Gladieux P."/>
            <person name="Thoren M.H."/>
            <person name="Johannesson H."/>
        </authorList>
    </citation>
    <scope>NUCLEOTIDE SEQUENCE</scope>
    <source>
        <strain evidence="2">SMH3391-2</strain>
    </source>
</reference>
<proteinExistence type="predicted"/>
<organism evidence="2 3">
    <name type="scientific">Bombardia bombarda</name>
    <dbReference type="NCBI Taxonomy" id="252184"/>
    <lineage>
        <taxon>Eukaryota</taxon>
        <taxon>Fungi</taxon>
        <taxon>Dikarya</taxon>
        <taxon>Ascomycota</taxon>
        <taxon>Pezizomycotina</taxon>
        <taxon>Sordariomycetes</taxon>
        <taxon>Sordariomycetidae</taxon>
        <taxon>Sordariales</taxon>
        <taxon>Lasiosphaeriaceae</taxon>
        <taxon>Bombardia</taxon>
    </lineage>
</organism>
<dbReference type="InterPro" id="IPR037119">
    <property type="entry name" value="Haem_oxidase_HugZ-like_sf"/>
</dbReference>